<protein>
    <submittedName>
        <fullName evidence="2">Uncharacterized protein</fullName>
    </submittedName>
</protein>
<evidence type="ECO:0000256" key="1">
    <source>
        <dbReference type="SAM" id="MobiDB-lite"/>
    </source>
</evidence>
<reference evidence="2" key="1">
    <citation type="submission" date="2023-12" db="EMBL/GenBank/DDBJ databases">
        <title>Genome assembly of Anisodus tanguticus.</title>
        <authorList>
            <person name="Wang Y.-J."/>
        </authorList>
    </citation>
    <scope>NUCLEOTIDE SEQUENCE</scope>
    <source>
        <strain evidence="2">KB-2021</strain>
        <tissue evidence="2">Leaf</tissue>
    </source>
</reference>
<dbReference type="EMBL" id="JAVYJV010000002">
    <property type="protein sequence ID" value="KAK4376833.1"/>
    <property type="molecule type" value="Genomic_DNA"/>
</dbReference>
<evidence type="ECO:0000313" key="3">
    <source>
        <dbReference type="Proteomes" id="UP001291623"/>
    </source>
</evidence>
<sequence>MAPSKFALILVQLQVPSETIREIGYLVPLPRMVNAPREADDREDAGSQMWKDIAIEKIRDCKTLKVFSSMYSSFKVKHMHLSTGIFFGEIGRPPHPTSPVADVGSPQSGSADQPRLMIIENGISMICYKSTCGLHHILGECSMSHLLRVMVTRNGHRPQPNSGPSQTGPLHLGFWAKPGGQP</sequence>
<name>A0AAE1SW75_9SOLA</name>
<feature type="compositionally biased region" description="Polar residues" evidence="1">
    <location>
        <begin position="159"/>
        <end position="168"/>
    </location>
</feature>
<dbReference type="Proteomes" id="UP001291623">
    <property type="component" value="Unassembled WGS sequence"/>
</dbReference>
<dbReference type="AlphaFoldDB" id="A0AAE1SW75"/>
<comment type="caution">
    <text evidence="2">The sequence shown here is derived from an EMBL/GenBank/DDBJ whole genome shotgun (WGS) entry which is preliminary data.</text>
</comment>
<feature type="region of interest" description="Disordered" evidence="1">
    <location>
        <begin position="154"/>
        <end position="182"/>
    </location>
</feature>
<evidence type="ECO:0000313" key="2">
    <source>
        <dbReference type="EMBL" id="KAK4376833.1"/>
    </source>
</evidence>
<organism evidence="2 3">
    <name type="scientific">Anisodus tanguticus</name>
    <dbReference type="NCBI Taxonomy" id="243964"/>
    <lineage>
        <taxon>Eukaryota</taxon>
        <taxon>Viridiplantae</taxon>
        <taxon>Streptophyta</taxon>
        <taxon>Embryophyta</taxon>
        <taxon>Tracheophyta</taxon>
        <taxon>Spermatophyta</taxon>
        <taxon>Magnoliopsida</taxon>
        <taxon>eudicotyledons</taxon>
        <taxon>Gunneridae</taxon>
        <taxon>Pentapetalae</taxon>
        <taxon>asterids</taxon>
        <taxon>lamiids</taxon>
        <taxon>Solanales</taxon>
        <taxon>Solanaceae</taxon>
        <taxon>Solanoideae</taxon>
        <taxon>Hyoscyameae</taxon>
        <taxon>Anisodus</taxon>
    </lineage>
</organism>
<proteinExistence type="predicted"/>
<gene>
    <name evidence="2" type="ORF">RND71_003129</name>
</gene>
<keyword evidence="3" id="KW-1185">Reference proteome</keyword>
<accession>A0AAE1SW75</accession>